<comment type="similarity">
    <text evidence="3">Belongs to the UreF family.</text>
</comment>
<keyword evidence="1 3" id="KW-0996">Nickel insertion</keyword>
<evidence type="ECO:0000313" key="4">
    <source>
        <dbReference type="EMBL" id="MFC4754616.1"/>
    </source>
</evidence>
<name>A0ABV9PP34_9ACTN</name>
<comment type="subunit">
    <text evidence="3">UreD, UreF and UreG form a complex that acts as a GTP-hydrolysis-dependent molecular chaperone, activating the urease apoprotein by helping to assemble the nickel containing metallocenter of UreC. The UreE protein probably delivers the nickel.</text>
</comment>
<dbReference type="InterPro" id="IPR002639">
    <property type="entry name" value="UreF"/>
</dbReference>
<evidence type="ECO:0000313" key="5">
    <source>
        <dbReference type="Proteomes" id="UP001595836"/>
    </source>
</evidence>
<organism evidence="4 5">
    <name type="scientific">Dietzia aurantiaca</name>
    <dbReference type="NCBI Taxonomy" id="983873"/>
    <lineage>
        <taxon>Bacteria</taxon>
        <taxon>Bacillati</taxon>
        <taxon>Actinomycetota</taxon>
        <taxon>Actinomycetes</taxon>
        <taxon>Mycobacteriales</taxon>
        <taxon>Dietziaceae</taxon>
        <taxon>Dietzia</taxon>
    </lineage>
</organism>
<dbReference type="EMBL" id="JBHSHP010000019">
    <property type="protein sequence ID" value="MFC4754616.1"/>
    <property type="molecule type" value="Genomic_DNA"/>
</dbReference>
<sequence>MRTDPLVAELTWLHLHDSAFPSGRFVHSNGLEAWLRDRPDATDDQIRAVARAYVAGSVATLDAVAVGHAWSTPDSEALVELDLLVRAYKITGSARTSSEACGRQLVTAARRTMPSVAGLGYLGHVAAGRTPGSLPVVEGALQRALGIDRSRAVAGTVRSGYAGVLSAAVRLGRLGPMQAQRALFDDVPWITDLVRAAECTPLEDVTAFSPGLDIAAMRHESSSARLFST</sequence>
<comment type="subcellular location">
    <subcellularLocation>
        <location evidence="3">Cytoplasm</location>
    </subcellularLocation>
</comment>
<dbReference type="HAMAP" id="MF_01385">
    <property type="entry name" value="UreF"/>
    <property type="match status" value="1"/>
</dbReference>
<evidence type="ECO:0000256" key="1">
    <source>
        <dbReference type="ARBA" id="ARBA00022988"/>
    </source>
</evidence>
<dbReference type="Proteomes" id="UP001595836">
    <property type="component" value="Unassembled WGS sequence"/>
</dbReference>
<dbReference type="PIRSF" id="PIRSF009467">
    <property type="entry name" value="Ureas_acces_UreF"/>
    <property type="match status" value="1"/>
</dbReference>
<accession>A0ABV9PP34</accession>
<evidence type="ECO:0000256" key="3">
    <source>
        <dbReference type="HAMAP-Rule" id="MF_01385"/>
    </source>
</evidence>
<dbReference type="PANTHER" id="PTHR33620">
    <property type="entry name" value="UREASE ACCESSORY PROTEIN F"/>
    <property type="match status" value="1"/>
</dbReference>
<dbReference type="InterPro" id="IPR038277">
    <property type="entry name" value="UreF_sf"/>
</dbReference>
<keyword evidence="2 3" id="KW-0143">Chaperone</keyword>
<comment type="function">
    <text evidence="3">Required for maturation of urease via the functional incorporation of the urease nickel metallocenter.</text>
</comment>
<reference evidence="5" key="1">
    <citation type="journal article" date="2019" name="Int. J. Syst. Evol. Microbiol.">
        <title>The Global Catalogue of Microorganisms (GCM) 10K type strain sequencing project: providing services to taxonomists for standard genome sequencing and annotation.</title>
        <authorList>
            <consortium name="The Broad Institute Genomics Platform"/>
            <consortium name="The Broad Institute Genome Sequencing Center for Infectious Disease"/>
            <person name="Wu L."/>
            <person name="Ma J."/>
        </authorList>
    </citation>
    <scope>NUCLEOTIDE SEQUENCE [LARGE SCALE GENOMIC DNA]</scope>
    <source>
        <strain evidence="5">JCM 11882</strain>
    </source>
</reference>
<protein>
    <recommendedName>
        <fullName evidence="3">Urease accessory protein UreF</fullName>
    </recommendedName>
</protein>
<dbReference type="Gene3D" id="1.10.4190.10">
    <property type="entry name" value="Urease accessory protein UreF"/>
    <property type="match status" value="1"/>
</dbReference>
<keyword evidence="3" id="KW-0963">Cytoplasm</keyword>
<dbReference type="Pfam" id="PF01730">
    <property type="entry name" value="UreF"/>
    <property type="match status" value="1"/>
</dbReference>
<evidence type="ECO:0000256" key="2">
    <source>
        <dbReference type="ARBA" id="ARBA00023186"/>
    </source>
</evidence>
<keyword evidence="5" id="KW-1185">Reference proteome</keyword>
<dbReference type="RefSeq" id="WP_344992009.1">
    <property type="nucleotide sequence ID" value="NZ_BAABCD010000018.1"/>
</dbReference>
<dbReference type="PANTHER" id="PTHR33620:SF1">
    <property type="entry name" value="UREASE ACCESSORY PROTEIN F"/>
    <property type="match status" value="1"/>
</dbReference>
<proteinExistence type="inferred from homology"/>
<gene>
    <name evidence="3" type="primary">ureF</name>
    <name evidence="4" type="ORF">ACFO7U_07470</name>
</gene>
<comment type="caution">
    <text evidence="4">The sequence shown here is derived from an EMBL/GenBank/DDBJ whole genome shotgun (WGS) entry which is preliminary data.</text>
</comment>